<evidence type="ECO:0000313" key="2">
    <source>
        <dbReference type="EMBL" id="OCA70593.1"/>
    </source>
</evidence>
<feature type="coiled-coil region" evidence="1">
    <location>
        <begin position="129"/>
        <end position="162"/>
    </location>
</feature>
<dbReference type="EMBL" id="MAYH01000034">
    <property type="protein sequence ID" value="OCA70593.1"/>
    <property type="molecule type" value="Genomic_DNA"/>
</dbReference>
<dbReference type="AlphaFoldDB" id="A0A1B8ZG69"/>
<dbReference type="Proteomes" id="UP000092651">
    <property type="component" value="Unassembled WGS sequence"/>
</dbReference>
<evidence type="ECO:0000313" key="3">
    <source>
        <dbReference type="Proteomes" id="UP000092651"/>
    </source>
</evidence>
<proteinExistence type="predicted"/>
<protein>
    <submittedName>
        <fullName evidence="2">Uncharacterized protein</fullName>
    </submittedName>
</protein>
<accession>A0A1B8ZG69</accession>
<evidence type="ECO:0000256" key="1">
    <source>
        <dbReference type="SAM" id="Coils"/>
    </source>
</evidence>
<keyword evidence="3" id="KW-1185">Reference proteome</keyword>
<gene>
    <name evidence="2" type="ORF">BBI01_11615</name>
</gene>
<dbReference type="OrthoDB" id="8604635at2"/>
<dbReference type="RefSeq" id="WP_065395004.1">
    <property type="nucleotide sequence ID" value="NZ_MAYH01000034.1"/>
</dbReference>
<reference evidence="2 3" key="1">
    <citation type="submission" date="2016-07" db="EMBL/GenBank/DDBJ databases">
        <authorList>
            <person name="Jeong J.-J."/>
            <person name="Kim D.W."/>
            <person name="Sang M.K."/>
            <person name="Choi I.-G."/>
            <person name="Kim K.D."/>
        </authorList>
    </citation>
    <scope>NUCLEOTIDE SEQUENCE [LARGE SCALE GENOMIC DNA]</scope>
    <source>
        <strain evidence="2 3">UTM-3</strain>
    </source>
</reference>
<keyword evidence="1" id="KW-0175">Coiled coil</keyword>
<sequence length="174" mass="20206">MTKIKIIPLEGIEIENVGKLLLGESKPNIKKLLGKPSGISDKLQSYYDDYELRIDFDNNGNAEFIEFIYGPFPEKTELEIFGINPFQIGANELVTLLSEKNNGKINDREAEYCYMFLNLSVGVWRQTTEQDVEDEIADMKANNEYEENKEWLEEDLKKARNFWTIGIGIKDYYK</sequence>
<organism evidence="2 3">
    <name type="scientific">Chryseobacterium artocarpi</name>
    <dbReference type="NCBI Taxonomy" id="1414727"/>
    <lineage>
        <taxon>Bacteria</taxon>
        <taxon>Pseudomonadati</taxon>
        <taxon>Bacteroidota</taxon>
        <taxon>Flavobacteriia</taxon>
        <taxon>Flavobacteriales</taxon>
        <taxon>Weeksellaceae</taxon>
        <taxon>Chryseobacterium group</taxon>
        <taxon>Chryseobacterium</taxon>
    </lineage>
</organism>
<comment type="caution">
    <text evidence="2">The sequence shown here is derived from an EMBL/GenBank/DDBJ whole genome shotgun (WGS) entry which is preliminary data.</text>
</comment>
<name>A0A1B8ZG69_9FLAO</name>